<feature type="region of interest" description="Disordered" evidence="1">
    <location>
        <begin position="1"/>
        <end position="98"/>
    </location>
</feature>
<dbReference type="EMBL" id="CAXHTA020000012">
    <property type="protein sequence ID" value="CAL5225605.1"/>
    <property type="molecule type" value="Genomic_DNA"/>
</dbReference>
<name>A0ABP1G0D9_9CHLO</name>
<evidence type="ECO:0000256" key="1">
    <source>
        <dbReference type="SAM" id="MobiDB-lite"/>
    </source>
</evidence>
<feature type="compositionally biased region" description="Basic and acidic residues" evidence="1">
    <location>
        <begin position="61"/>
        <end position="79"/>
    </location>
</feature>
<proteinExistence type="predicted"/>
<organism evidence="2 3">
    <name type="scientific">Coccomyxa viridis</name>
    <dbReference type="NCBI Taxonomy" id="1274662"/>
    <lineage>
        <taxon>Eukaryota</taxon>
        <taxon>Viridiplantae</taxon>
        <taxon>Chlorophyta</taxon>
        <taxon>core chlorophytes</taxon>
        <taxon>Trebouxiophyceae</taxon>
        <taxon>Trebouxiophyceae incertae sedis</taxon>
        <taxon>Coccomyxaceae</taxon>
        <taxon>Coccomyxa</taxon>
    </lineage>
</organism>
<keyword evidence="3" id="KW-1185">Reference proteome</keyword>
<evidence type="ECO:0000313" key="3">
    <source>
        <dbReference type="Proteomes" id="UP001497392"/>
    </source>
</evidence>
<reference evidence="2 3" key="1">
    <citation type="submission" date="2024-06" db="EMBL/GenBank/DDBJ databases">
        <authorList>
            <person name="Kraege A."/>
            <person name="Thomma B."/>
        </authorList>
    </citation>
    <scope>NUCLEOTIDE SEQUENCE [LARGE SCALE GENOMIC DNA]</scope>
</reference>
<evidence type="ECO:0000313" key="2">
    <source>
        <dbReference type="EMBL" id="CAL5225605.1"/>
    </source>
</evidence>
<gene>
    <name evidence="2" type="primary">g8458</name>
    <name evidence="2" type="ORF">VP750_LOCUS7264</name>
</gene>
<accession>A0ABP1G0D9</accession>
<protein>
    <submittedName>
        <fullName evidence="2">G8458 protein</fullName>
    </submittedName>
</protein>
<comment type="caution">
    <text evidence="2">The sequence shown here is derived from an EMBL/GenBank/DDBJ whole genome shotgun (WGS) entry which is preliminary data.</text>
</comment>
<dbReference type="Proteomes" id="UP001497392">
    <property type="component" value="Unassembled WGS sequence"/>
</dbReference>
<sequence>MAASTHLPAKASSGAVPVMSRASSCRDNEAANPSLSAARPSAETLPCAQQASTRPPVKAGRAHDELQSLKRQLASERASRVAVEQQLTSSRTRESGLQRQLAETQAKLRDRDFQLWNAKLAAKQGSGDGKGPAKQGTTHAIMAWCHQPALRVRFSAGQLEALAGHRELR</sequence>